<dbReference type="InterPro" id="IPR047122">
    <property type="entry name" value="Trans-enoyl_RdTase-like"/>
</dbReference>
<dbReference type="InterPro" id="IPR011032">
    <property type="entry name" value="GroES-like_sf"/>
</dbReference>
<dbReference type="AlphaFoldDB" id="A0AAJ0C1I2"/>
<dbReference type="RefSeq" id="XP_060282194.1">
    <property type="nucleotide sequence ID" value="XM_060422000.1"/>
</dbReference>
<dbReference type="GO" id="GO:0016651">
    <property type="term" value="F:oxidoreductase activity, acting on NAD(P)H"/>
    <property type="evidence" value="ECO:0007669"/>
    <property type="project" value="InterPro"/>
</dbReference>
<evidence type="ECO:0000313" key="5">
    <source>
        <dbReference type="Proteomes" id="UP001244011"/>
    </source>
</evidence>
<evidence type="ECO:0000259" key="3">
    <source>
        <dbReference type="SMART" id="SM00829"/>
    </source>
</evidence>
<dbReference type="SMART" id="SM00829">
    <property type="entry name" value="PKS_ER"/>
    <property type="match status" value="1"/>
</dbReference>
<reference evidence="4" key="1">
    <citation type="submission" date="2023-06" db="EMBL/GenBank/DDBJ databases">
        <title>Genome-scale phylogeny and comparative genomics of the fungal order Sordariales.</title>
        <authorList>
            <consortium name="Lawrence Berkeley National Laboratory"/>
            <person name="Hensen N."/>
            <person name="Bonometti L."/>
            <person name="Westerberg I."/>
            <person name="Brannstrom I.O."/>
            <person name="Guillou S."/>
            <person name="Cros-Aarteil S."/>
            <person name="Calhoun S."/>
            <person name="Haridas S."/>
            <person name="Kuo A."/>
            <person name="Mondo S."/>
            <person name="Pangilinan J."/>
            <person name="Riley R."/>
            <person name="Labutti K."/>
            <person name="Andreopoulos B."/>
            <person name="Lipzen A."/>
            <person name="Chen C."/>
            <person name="Yanf M."/>
            <person name="Daum C."/>
            <person name="Ng V."/>
            <person name="Clum A."/>
            <person name="Steindorff A."/>
            <person name="Ohm R."/>
            <person name="Martin F."/>
            <person name="Silar P."/>
            <person name="Natvig D."/>
            <person name="Lalanne C."/>
            <person name="Gautier V."/>
            <person name="Ament-Velasquez S.L."/>
            <person name="Kruys A."/>
            <person name="Hutchinson M.I."/>
            <person name="Powell A.J."/>
            <person name="Barry K."/>
            <person name="Miller A.N."/>
            <person name="Grigoriev I.V."/>
            <person name="Debuchy R."/>
            <person name="Gladieux P."/>
            <person name="Thoren M.H."/>
            <person name="Johannesson H."/>
        </authorList>
    </citation>
    <scope>NUCLEOTIDE SEQUENCE</scope>
    <source>
        <strain evidence="4">8032-3</strain>
    </source>
</reference>
<dbReference type="PANTHER" id="PTHR45348">
    <property type="entry name" value="HYPOTHETICAL OXIDOREDUCTASE (EUROFUNG)"/>
    <property type="match status" value="1"/>
</dbReference>
<dbReference type="EMBL" id="MU839013">
    <property type="protein sequence ID" value="KAK1765981.1"/>
    <property type="molecule type" value="Genomic_DNA"/>
</dbReference>
<dbReference type="GeneID" id="85305187"/>
<organism evidence="4 5">
    <name type="scientific">Phialemonium atrogriseum</name>
    <dbReference type="NCBI Taxonomy" id="1093897"/>
    <lineage>
        <taxon>Eukaryota</taxon>
        <taxon>Fungi</taxon>
        <taxon>Dikarya</taxon>
        <taxon>Ascomycota</taxon>
        <taxon>Pezizomycotina</taxon>
        <taxon>Sordariomycetes</taxon>
        <taxon>Sordariomycetidae</taxon>
        <taxon>Cephalothecales</taxon>
        <taxon>Cephalothecaceae</taxon>
        <taxon>Phialemonium</taxon>
    </lineage>
</organism>
<dbReference type="Proteomes" id="UP001244011">
    <property type="component" value="Unassembled WGS sequence"/>
</dbReference>
<name>A0AAJ0C1I2_9PEZI</name>
<dbReference type="PANTHER" id="PTHR45348:SF2">
    <property type="entry name" value="ZINC-TYPE ALCOHOL DEHYDROGENASE-LIKE PROTEIN C2E1P3.01"/>
    <property type="match status" value="1"/>
</dbReference>
<dbReference type="InterPro" id="IPR020843">
    <property type="entry name" value="ER"/>
</dbReference>
<evidence type="ECO:0000256" key="1">
    <source>
        <dbReference type="ARBA" id="ARBA00008072"/>
    </source>
</evidence>
<dbReference type="SUPFAM" id="SSF51735">
    <property type="entry name" value="NAD(P)-binding Rossmann-fold domains"/>
    <property type="match status" value="1"/>
</dbReference>
<feature type="domain" description="Enoyl reductase (ER)" evidence="3">
    <location>
        <begin position="12"/>
        <end position="293"/>
    </location>
</feature>
<dbReference type="Gene3D" id="3.40.50.720">
    <property type="entry name" value="NAD(P)-binding Rossmann-like Domain"/>
    <property type="match status" value="1"/>
</dbReference>
<dbReference type="Pfam" id="PF08240">
    <property type="entry name" value="ADH_N"/>
    <property type="match status" value="1"/>
</dbReference>
<comment type="similarity">
    <text evidence="1">Belongs to the zinc-containing alcohol dehydrogenase family.</text>
</comment>
<proteinExistence type="inferred from homology"/>
<accession>A0AAJ0C1I2</accession>
<comment type="caution">
    <text evidence="4">The sequence shown here is derived from an EMBL/GenBank/DDBJ whole genome shotgun (WGS) entry which is preliminary data.</text>
</comment>
<dbReference type="InterPro" id="IPR036291">
    <property type="entry name" value="NAD(P)-bd_dom_sf"/>
</dbReference>
<evidence type="ECO:0000313" key="4">
    <source>
        <dbReference type="EMBL" id="KAK1765981.1"/>
    </source>
</evidence>
<dbReference type="SUPFAM" id="SSF50129">
    <property type="entry name" value="GroES-like"/>
    <property type="match status" value="1"/>
</dbReference>
<keyword evidence="2" id="KW-0560">Oxidoreductase</keyword>
<gene>
    <name evidence="4" type="ORF">QBC33DRAFT_122919</name>
</gene>
<dbReference type="CDD" id="cd08249">
    <property type="entry name" value="enoyl_reductase_like"/>
    <property type="match status" value="1"/>
</dbReference>
<dbReference type="InterPro" id="IPR013154">
    <property type="entry name" value="ADH-like_N"/>
</dbReference>
<evidence type="ECO:0000256" key="2">
    <source>
        <dbReference type="ARBA" id="ARBA00023002"/>
    </source>
</evidence>
<dbReference type="Gene3D" id="3.90.180.10">
    <property type="entry name" value="Medium-chain alcohol dehydrogenases, catalytic domain"/>
    <property type="match status" value="1"/>
</dbReference>
<protein>
    <submittedName>
        <fullName evidence="4">Polyketide synthase</fullName>
    </submittedName>
</protein>
<keyword evidence="5" id="KW-1185">Reference proteome</keyword>
<sequence>MPTNQAAWLTAKSARPLVVKSAPYTPPGANEMVVKNAAIAVNPVDWAKQCGGDMIFSWIKYPFVLGGDLSGSVVEVGAGVTRFAVGDRVLAHAVGMDPTVNRSAESAFQEYTVVRANLASPIPDSLAHDAACVLPLCLSTAACALFQKDFLALDYPAPTPDQNRKPEAERKTLLVWGASTAVGSNAVQLAVAAGYDVVATASPRNFHYVRTLGAAQVFDYRADTAVAEIVRCLKGRRVAGAVAVGDGSLEACIDVVAAAAGAEGGGNKFVAQISVPFPDEMPTGVGGIVSAVVSLVWWNVKTWFKAKTNGVRTKFVFGSTLMNNEVGRVVYQDFLPEALARGNYVAAPEPLVVGNGLEFAQEALDVQKKGVSAKKVVVTL</sequence>